<evidence type="ECO:0000313" key="4">
    <source>
        <dbReference type="Proteomes" id="UP000567179"/>
    </source>
</evidence>
<name>A0A8H5B0P2_9AGAR</name>
<feature type="region of interest" description="Disordered" evidence="1">
    <location>
        <begin position="63"/>
        <end position="114"/>
    </location>
</feature>
<evidence type="ECO:0000259" key="2">
    <source>
        <dbReference type="PROSITE" id="PS50800"/>
    </source>
</evidence>
<gene>
    <name evidence="3" type="ORF">D9619_011853</name>
</gene>
<dbReference type="OrthoDB" id="5569309at2759"/>
<dbReference type="Pfam" id="PF18953">
    <property type="entry name" value="SAP_new25"/>
    <property type="match status" value="1"/>
</dbReference>
<keyword evidence="4" id="KW-1185">Reference proteome</keyword>
<dbReference type="InterPro" id="IPR003034">
    <property type="entry name" value="SAP_dom"/>
</dbReference>
<feature type="region of interest" description="Disordered" evidence="1">
    <location>
        <begin position="439"/>
        <end position="476"/>
    </location>
</feature>
<dbReference type="Proteomes" id="UP000567179">
    <property type="component" value="Unassembled WGS sequence"/>
</dbReference>
<feature type="compositionally biased region" description="Low complexity" evidence="1">
    <location>
        <begin position="73"/>
        <end position="84"/>
    </location>
</feature>
<feature type="domain" description="SAP" evidence="2">
    <location>
        <begin position="8"/>
        <end position="42"/>
    </location>
</feature>
<organism evidence="3 4">
    <name type="scientific">Psilocybe cf. subviscida</name>
    <dbReference type="NCBI Taxonomy" id="2480587"/>
    <lineage>
        <taxon>Eukaryota</taxon>
        <taxon>Fungi</taxon>
        <taxon>Dikarya</taxon>
        <taxon>Basidiomycota</taxon>
        <taxon>Agaricomycotina</taxon>
        <taxon>Agaricomycetes</taxon>
        <taxon>Agaricomycetidae</taxon>
        <taxon>Agaricales</taxon>
        <taxon>Agaricineae</taxon>
        <taxon>Strophariaceae</taxon>
        <taxon>Psilocybe</taxon>
    </lineage>
</organism>
<dbReference type="PROSITE" id="PS50800">
    <property type="entry name" value="SAP"/>
    <property type="match status" value="1"/>
</dbReference>
<dbReference type="GO" id="GO:0016020">
    <property type="term" value="C:membrane"/>
    <property type="evidence" value="ECO:0007669"/>
    <property type="project" value="TreeGrafter"/>
</dbReference>
<protein>
    <recommendedName>
        <fullName evidence="2">SAP domain-containing protein</fullName>
    </recommendedName>
</protein>
<accession>A0A8H5B0P2</accession>
<sequence>MVAYSGALQPKKKSDLQEIAQALSIQDTGSKEELLARIKKHLDANQDALEDDPVFAGLFGRRKRSVQPPHQQSAAPVPLPASLAGRFAPSATGSSPTPDALSEKPRSSRRSGALDAIKEYSSKDASGIIKADIPSAVSTPAKKAASSLHAAVEHAAETLPIPSLPLPPTPSSLVAHAPEVPESPVKKLIDAVANSRAVAVGEEAKDAVVKRFKQTQQVQMQGGAELLVALRGFLSNSRNIWSLTSFIELLYIIGVTIPWQFAVIPLGNAPSSPSLTLPFPPLSALSAPALWTVLLHWMLPTLVIPALFGSLVSFDPALKAVKPATASKGTEEARQESGTIALASSSTSIVSATLALPSATVTSPTTGEQVAPLDPLTAAIARLFLATAYPYNSISNYTGITGLDVLGSDWRTRSAALGLACAFAEAVGRAPGVALKLSGAKGAEQAPPTRKLVTQGEVGGRGRRALQMHQESPEVD</sequence>
<reference evidence="3 4" key="1">
    <citation type="journal article" date="2020" name="ISME J.">
        <title>Uncovering the hidden diversity of litter-decomposition mechanisms in mushroom-forming fungi.</title>
        <authorList>
            <person name="Floudas D."/>
            <person name="Bentzer J."/>
            <person name="Ahren D."/>
            <person name="Johansson T."/>
            <person name="Persson P."/>
            <person name="Tunlid A."/>
        </authorList>
    </citation>
    <scope>NUCLEOTIDE SEQUENCE [LARGE SCALE GENOMIC DNA]</scope>
    <source>
        <strain evidence="3 4">CBS 101986</strain>
    </source>
</reference>
<comment type="caution">
    <text evidence="3">The sequence shown here is derived from an EMBL/GenBank/DDBJ whole genome shotgun (WGS) entry which is preliminary data.</text>
</comment>
<dbReference type="AlphaFoldDB" id="A0A8H5B0P2"/>
<proteinExistence type="predicted"/>
<dbReference type="PANTHER" id="PTHR41807:SF1">
    <property type="entry name" value="GLUTATHIONE TRANSFERASE 3"/>
    <property type="match status" value="1"/>
</dbReference>
<dbReference type="InterPro" id="IPR038872">
    <property type="entry name" value="Put_GTT3"/>
</dbReference>
<evidence type="ECO:0000256" key="1">
    <source>
        <dbReference type="SAM" id="MobiDB-lite"/>
    </source>
</evidence>
<dbReference type="PANTHER" id="PTHR41807">
    <property type="entry name" value="GLUTATHIONE TRANSFERASE 3"/>
    <property type="match status" value="1"/>
</dbReference>
<evidence type="ECO:0000313" key="3">
    <source>
        <dbReference type="EMBL" id="KAF5314430.1"/>
    </source>
</evidence>
<dbReference type="EMBL" id="JAACJJ010000044">
    <property type="protein sequence ID" value="KAF5314430.1"/>
    <property type="molecule type" value="Genomic_DNA"/>
</dbReference>